<evidence type="ECO:0000313" key="3">
    <source>
        <dbReference type="Proteomes" id="UP000559987"/>
    </source>
</evidence>
<organism evidence="2 3">
    <name type="scientific">Simiduia aestuariiviva</name>
    <dbReference type="NCBI Taxonomy" id="1510459"/>
    <lineage>
        <taxon>Bacteria</taxon>
        <taxon>Pseudomonadati</taxon>
        <taxon>Pseudomonadota</taxon>
        <taxon>Gammaproteobacteria</taxon>
        <taxon>Cellvibrionales</taxon>
        <taxon>Cellvibrionaceae</taxon>
        <taxon>Simiduia</taxon>
    </lineage>
</organism>
<dbReference type="EMBL" id="JACHXZ010000002">
    <property type="protein sequence ID" value="MBB3168351.1"/>
    <property type="molecule type" value="Genomic_DNA"/>
</dbReference>
<evidence type="ECO:0000259" key="1">
    <source>
        <dbReference type="Pfam" id="PF01370"/>
    </source>
</evidence>
<dbReference type="InterPro" id="IPR001509">
    <property type="entry name" value="Epimerase_deHydtase"/>
</dbReference>
<feature type="domain" description="NAD-dependent epimerase/dehydratase" evidence="1">
    <location>
        <begin position="3"/>
        <end position="212"/>
    </location>
</feature>
<proteinExistence type="predicted"/>
<dbReference type="AlphaFoldDB" id="A0A839UNN1"/>
<comment type="caution">
    <text evidence="2">The sequence shown here is derived from an EMBL/GenBank/DDBJ whole genome shotgun (WGS) entry which is preliminary data.</text>
</comment>
<dbReference type="Gene3D" id="3.40.50.720">
    <property type="entry name" value="NAD(P)-binding Rossmann-like Domain"/>
    <property type="match status" value="1"/>
</dbReference>
<accession>A0A839UNN1</accession>
<dbReference type="PANTHER" id="PTHR48079:SF6">
    <property type="entry name" value="NAD(P)-BINDING DOMAIN-CONTAINING PROTEIN-RELATED"/>
    <property type="match status" value="1"/>
</dbReference>
<reference evidence="2 3" key="1">
    <citation type="submission" date="2020-08" db="EMBL/GenBank/DDBJ databases">
        <title>Genomic Encyclopedia of Type Strains, Phase III (KMG-III): the genomes of soil and plant-associated and newly described type strains.</title>
        <authorList>
            <person name="Whitman W."/>
        </authorList>
    </citation>
    <scope>NUCLEOTIDE SEQUENCE [LARGE SCALE GENOMIC DNA]</scope>
    <source>
        <strain evidence="2 3">CECT 8571</strain>
    </source>
</reference>
<dbReference type="SUPFAM" id="SSF51735">
    <property type="entry name" value="NAD(P)-binding Rossmann-fold domains"/>
    <property type="match status" value="1"/>
</dbReference>
<gene>
    <name evidence="2" type="ORF">FHS30_001535</name>
</gene>
<dbReference type="GO" id="GO:0004029">
    <property type="term" value="F:aldehyde dehydrogenase (NAD+) activity"/>
    <property type="evidence" value="ECO:0007669"/>
    <property type="project" value="TreeGrafter"/>
</dbReference>
<keyword evidence="3" id="KW-1185">Reference proteome</keyword>
<evidence type="ECO:0000313" key="2">
    <source>
        <dbReference type="EMBL" id="MBB3168351.1"/>
    </source>
</evidence>
<dbReference type="PANTHER" id="PTHR48079">
    <property type="entry name" value="PROTEIN YEEZ"/>
    <property type="match status" value="1"/>
</dbReference>
<dbReference type="InterPro" id="IPR051783">
    <property type="entry name" value="NAD(P)-dependent_oxidoreduct"/>
</dbReference>
<dbReference type="RefSeq" id="WP_183909837.1">
    <property type="nucleotide sequence ID" value="NZ_JACHXZ010000002.1"/>
</dbReference>
<dbReference type="InterPro" id="IPR036291">
    <property type="entry name" value="NAD(P)-bd_dom_sf"/>
</dbReference>
<dbReference type="Pfam" id="PF01370">
    <property type="entry name" value="Epimerase"/>
    <property type="match status" value="1"/>
</dbReference>
<sequence>MRIAVTGANGFVGRHLMAQLQLAGLDAIGLCRKATEQANCHKVSFQDTHQVVAALEGADSLIHLIGKAHAQGQNSWQAFQETNVHLTLQIAQAALAANVKRFIYVSSVKALGETTEPGTPFNNASAPDPQDDYGRSKLLAEQQLNSLFSDKQAELIIVRPPLIWGETPKGNLAALLRWAKTGIPLPLNKLHNKRHWVSVELLCEFLIHLATTQRVLAQLPPLLVSDPHALSTTDAIKRLLKAENLPSRFFSLPQPLWRLLARLPMLRGPVAKLTESLEVDAQDSWAATGWHPTRHHGNHGTPND</sequence>
<dbReference type="Proteomes" id="UP000559987">
    <property type="component" value="Unassembled WGS sequence"/>
</dbReference>
<protein>
    <submittedName>
        <fullName evidence="2">Nucleoside-diphosphate-sugar epimerase</fullName>
    </submittedName>
</protein>
<name>A0A839UNN1_9GAMM</name>
<dbReference type="GO" id="GO:0005737">
    <property type="term" value="C:cytoplasm"/>
    <property type="evidence" value="ECO:0007669"/>
    <property type="project" value="TreeGrafter"/>
</dbReference>